<keyword evidence="2" id="KW-1185">Reference proteome</keyword>
<comment type="caution">
    <text evidence="1">The sequence shown here is derived from an EMBL/GenBank/DDBJ whole genome shotgun (WGS) entry which is preliminary data.</text>
</comment>
<organism evidence="1 2">
    <name type="scientific">Aphis craccivora</name>
    <name type="common">Cowpea aphid</name>
    <dbReference type="NCBI Taxonomy" id="307492"/>
    <lineage>
        <taxon>Eukaryota</taxon>
        <taxon>Metazoa</taxon>
        <taxon>Ecdysozoa</taxon>
        <taxon>Arthropoda</taxon>
        <taxon>Hexapoda</taxon>
        <taxon>Insecta</taxon>
        <taxon>Pterygota</taxon>
        <taxon>Neoptera</taxon>
        <taxon>Paraneoptera</taxon>
        <taxon>Hemiptera</taxon>
        <taxon>Sternorrhyncha</taxon>
        <taxon>Aphidomorpha</taxon>
        <taxon>Aphidoidea</taxon>
        <taxon>Aphididae</taxon>
        <taxon>Aphidini</taxon>
        <taxon>Aphis</taxon>
        <taxon>Aphis</taxon>
    </lineage>
</organism>
<name>A0A6G0Y874_APHCR</name>
<dbReference type="AlphaFoldDB" id="A0A6G0Y874"/>
<gene>
    <name evidence="1" type="ORF">FWK35_00011472</name>
</gene>
<dbReference type="EMBL" id="VUJU01005576">
    <property type="protein sequence ID" value="KAF0750829.1"/>
    <property type="molecule type" value="Genomic_DNA"/>
</dbReference>
<dbReference type="Proteomes" id="UP000478052">
    <property type="component" value="Unassembled WGS sequence"/>
</dbReference>
<evidence type="ECO:0000313" key="2">
    <source>
        <dbReference type="Proteomes" id="UP000478052"/>
    </source>
</evidence>
<reference evidence="1 2" key="1">
    <citation type="submission" date="2019-08" db="EMBL/GenBank/DDBJ databases">
        <title>Whole genome of Aphis craccivora.</title>
        <authorList>
            <person name="Voronova N.V."/>
            <person name="Shulinski R.S."/>
            <person name="Bandarenka Y.V."/>
            <person name="Zhorov D.G."/>
            <person name="Warner D."/>
        </authorList>
    </citation>
    <scope>NUCLEOTIDE SEQUENCE [LARGE SCALE GENOMIC DNA]</scope>
    <source>
        <strain evidence="1">180601</strain>
        <tissue evidence="1">Whole Body</tissue>
    </source>
</reference>
<proteinExistence type="predicted"/>
<sequence length="220" mass="24870">VGILYNIILTTMGKCCIVNCTSGFKNNKETESGSESTLLVKIPYKTFKLRENSYCSRPNTIVKTRNTIPNLNLSAFCIGNHYSVIEKSIRVAEIGDVTFGILAKTIDDFVNNIKKFEDINVCHGGPSVNNFPKAPISLCVVNTLALLQHLNYNIILNKNNRSCIRCQKLGNILRMRGKRKQYDGKDQSLLFSSKLKKIIKTRNQNRGLKRKIVRTKEKIS</sequence>
<feature type="non-terminal residue" evidence="1">
    <location>
        <position position="1"/>
    </location>
</feature>
<evidence type="ECO:0000313" key="1">
    <source>
        <dbReference type="EMBL" id="KAF0750829.1"/>
    </source>
</evidence>
<protein>
    <submittedName>
        <fullName evidence="1">THAP-type domain-containing protein</fullName>
    </submittedName>
</protein>
<accession>A0A6G0Y874</accession>